<dbReference type="Pfam" id="PF00266">
    <property type="entry name" value="Aminotran_5"/>
    <property type="match status" value="1"/>
</dbReference>
<evidence type="ECO:0000256" key="1">
    <source>
        <dbReference type="ARBA" id="ARBA00001933"/>
    </source>
</evidence>
<dbReference type="InterPro" id="IPR015421">
    <property type="entry name" value="PyrdxlP-dep_Trfase_major"/>
</dbReference>
<name>A0A344TQE2_9BACT</name>
<keyword evidence="6 16" id="KW-0032">Aminotransferase</keyword>
<dbReference type="GO" id="GO:0006564">
    <property type="term" value="P:L-serine biosynthetic process"/>
    <property type="evidence" value="ECO:0007669"/>
    <property type="project" value="UniProtKB-KW"/>
</dbReference>
<evidence type="ECO:0000256" key="12">
    <source>
        <dbReference type="ARBA" id="ARBA00031421"/>
    </source>
</evidence>
<dbReference type="KEGG" id="run:DR864_25565"/>
<evidence type="ECO:0000256" key="3">
    <source>
        <dbReference type="ARBA" id="ARBA00006904"/>
    </source>
</evidence>
<dbReference type="GO" id="GO:0004760">
    <property type="term" value="F:L-serine-pyruvate transaminase activity"/>
    <property type="evidence" value="ECO:0007669"/>
    <property type="project" value="TreeGrafter"/>
</dbReference>
<dbReference type="InterPro" id="IPR000192">
    <property type="entry name" value="Aminotrans_V_dom"/>
</dbReference>
<sequence>MITFYPGPSKVYPQVEGYLQDAFRSGILSMNHRSQGFMEVLRETIRLMHLKLNIPEDYSIYLVSSATEAWEIIAQSLTLHHSAHHYNGAFGKKWFSYASHIVPQTSGSLFPIEQTLTHHLFEHENDAVRAEFNRQRLRDYEVLCLTHSETSNGTHIRMEEFAKIRAMTDALIAIDATSSLGGVAFDWTLGDVWFASVQKCLGLPAGLGIMVCSPKTLEKARQANDVLRYNSLLFMHENFEKYQTHYTPNTLGIYLLMRVMEQVDNIQEVSPRIEARAKAWYSFLENETDWRPLVQNSATRSDTVIAVKGEPEAVSVVKKMALEAGITLGNGYGEWKNTTFRIANFPAIEDEEVEVLKTFLRRKA</sequence>
<evidence type="ECO:0000256" key="14">
    <source>
        <dbReference type="ARBA" id="ARBA00049007"/>
    </source>
</evidence>
<keyword evidence="5" id="KW-0963">Cytoplasm</keyword>
<keyword evidence="8 16" id="KW-0808">Transferase</keyword>
<dbReference type="GO" id="GO:0008453">
    <property type="term" value="F:alanine-glyoxylate transaminase activity"/>
    <property type="evidence" value="ECO:0007669"/>
    <property type="project" value="TreeGrafter"/>
</dbReference>
<dbReference type="Gene3D" id="3.90.1150.10">
    <property type="entry name" value="Aspartate Aminotransferase, domain 1"/>
    <property type="match status" value="1"/>
</dbReference>
<dbReference type="OrthoDB" id="975012at2"/>
<dbReference type="GO" id="GO:0008615">
    <property type="term" value="P:pyridoxine biosynthetic process"/>
    <property type="evidence" value="ECO:0007669"/>
    <property type="project" value="UniProtKB-KW"/>
</dbReference>
<comment type="cofactor">
    <cofactor evidence="1">
        <name>pyridoxal 5'-phosphate</name>
        <dbReference type="ChEBI" id="CHEBI:597326"/>
    </cofactor>
</comment>
<dbReference type="InterPro" id="IPR015422">
    <property type="entry name" value="PyrdxlP-dep_Trfase_small"/>
</dbReference>
<dbReference type="PANTHER" id="PTHR21152:SF40">
    <property type="entry name" value="ALANINE--GLYOXYLATE AMINOTRANSFERASE"/>
    <property type="match status" value="1"/>
</dbReference>
<organism evidence="16 17">
    <name type="scientific">Runella rosea</name>
    <dbReference type="NCBI Taxonomy" id="2259595"/>
    <lineage>
        <taxon>Bacteria</taxon>
        <taxon>Pseudomonadati</taxon>
        <taxon>Bacteroidota</taxon>
        <taxon>Cytophagia</taxon>
        <taxon>Cytophagales</taxon>
        <taxon>Spirosomataceae</taxon>
        <taxon>Runella</taxon>
    </lineage>
</organism>
<dbReference type="PIRSF" id="PIRSF000525">
    <property type="entry name" value="SerC"/>
    <property type="match status" value="1"/>
</dbReference>
<evidence type="ECO:0000259" key="15">
    <source>
        <dbReference type="Pfam" id="PF00266"/>
    </source>
</evidence>
<dbReference type="EMBL" id="CP030850">
    <property type="protein sequence ID" value="AXE20863.1"/>
    <property type="molecule type" value="Genomic_DNA"/>
</dbReference>
<dbReference type="AlphaFoldDB" id="A0A344TQE2"/>
<keyword evidence="9" id="KW-0663">Pyridoxal phosphate</keyword>
<accession>A0A344TQE2</accession>
<dbReference type="InterPro" id="IPR022278">
    <property type="entry name" value="Pser_aminoTfrase"/>
</dbReference>
<dbReference type="UniPathway" id="UPA00135">
    <property type="reaction ID" value="UER00197"/>
</dbReference>
<evidence type="ECO:0000256" key="7">
    <source>
        <dbReference type="ARBA" id="ARBA00022605"/>
    </source>
</evidence>
<dbReference type="Proteomes" id="UP000251993">
    <property type="component" value="Chromosome"/>
</dbReference>
<evidence type="ECO:0000256" key="11">
    <source>
        <dbReference type="ARBA" id="ARBA00023299"/>
    </source>
</evidence>
<evidence type="ECO:0000313" key="16">
    <source>
        <dbReference type="EMBL" id="AXE20863.1"/>
    </source>
</evidence>
<dbReference type="EC" id="2.6.1.52" evidence="4"/>
<protein>
    <recommendedName>
        <fullName evidence="4">phosphoserine transaminase</fullName>
        <ecNumber evidence="4">2.6.1.52</ecNumber>
    </recommendedName>
    <alternativeName>
        <fullName evidence="12">Phosphohydroxythreonine aminotransferase</fullName>
    </alternativeName>
</protein>
<evidence type="ECO:0000256" key="4">
    <source>
        <dbReference type="ARBA" id="ARBA00013030"/>
    </source>
</evidence>
<dbReference type="GO" id="GO:0019265">
    <property type="term" value="P:glycine biosynthetic process, by transamination of glyoxylate"/>
    <property type="evidence" value="ECO:0007669"/>
    <property type="project" value="TreeGrafter"/>
</dbReference>
<evidence type="ECO:0000256" key="8">
    <source>
        <dbReference type="ARBA" id="ARBA00022679"/>
    </source>
</evidence>
<dbReference type="PANTHER" id="PTHR21152">
    <property type="entry name" value="AMINOTRANSFERASE CLASS V"/>
    <property type="match status" value="1"/>
</dbReference>
<comment type="similarity">
    <text evidence="3">Belongs to the class-V pyridoxal-phosphate-dependent aminotransferase family. SerC subfamily.</text>
</comment>
<evidence type="ECO:0000256" key="2">
    <source>
        <dbReference type="ARBA" id="ARBA00005099"/>
    </source>
</evidence>
<keyword evidence="11" id="KW-0718">Serine biosynthesis</keyword>
<evidence type="ECO:0000256" key="6">
    <source>
        <dbReference type="ARBA" id="ARBA00022576"/>
    </source>
</evidence>
<comment type="catalytic activity">
    <reaction evidence="13">
        <text>4-(phosphooxy)-L-threonine + 2-oxoglutarate = (R)-3-hydroxy-2-oxo-4-phosphooxybutanoate + L-glutamate</text>
        <dbReference type="Rhea" id="RHEA:16573"/>
        <dbReference type="ChEBI" id="CHEBI:16810"/>
        <dbReference type="ChEBI" id="CHEBI:29985"/>
        <dbReference type="ChEBI" id="CHEBI:58452"/>
        <dbReference type="ChEBI" id="CHEBI:58538"/>
        <dbReference type="EC" id="2.6.1.52"/>
    </reaction>
</comment>
<dbReference type="Gene3D" id="3.40.640.10">
    <property type="entry name" value="Type I PLP-dependent aspartate aminotransferase-like (Major domain)"/>
    <property type="match status" value="1"/>
</dbReference>
<dbReference type="GO" id="GO:0004648">
    <property type="term" value="F:O-phospho-L-serine:2-oxoglutarate aminotransferase activity"/>
    <property type="evidence" value="ECO:0007669"/>
    <property type="project" value="UniProtKB-EC"/>
</dbReference>
<keyword evidence="7" id="KW-0028">Amino-acid biosynthesis</keyword>
<evidence type="ECO:0000313" key="17">
    <source>
        <dbReference type="Proteomes" id="UP000251993"/>
    </source>
</evidence>
<dbReference type="SUPFAM" id="SSF53383">
    <property type="entry name" value="PLP-dependent transferases"/>
    <property type="match status" value="1"/>
</dbReference>
<evidence type="ECO:0000256" key="13">
    <source>
        <dbReference type="ARBA" id="ARBA00047630"/>
    </source>
</evidence>
<comment type="pathway">
    <text evidence="2">Amino-acid biosynthesis; L-serine biosynthesis; L-serine from 3-phospho-D-glycerate: step 2/3.</text>
</comment>
<evidence type="ECO:0000256" key="10">
    <source>
        <dbReference type="ARBA" id="ARBA00023096"/>
    </source>
</evidence>
<dbReference type="RefSeq" id="WP_114069624.1">
    <property type="nucleotide sequence ID" value="NZ_CP030850.1"/>
</dbReference>
<reference evidence="16 17" key="1">
    <citation type="submission" date="2018-07" db="EMBL/GenBank/DDBJ databases">
        <title>Genome sequencing of Runella.</title>
        <authorList>
            <person name="Baek M.-G."/>
            <person name="Yi H."/>
        </authorList>
    </citation>
    <scope>NUCLEOTIDE SEQUENCE [LARGE SCALE GENOMIC DNA]</scope>
    <source>
        <strain evidence="16 17">HYN0085</strain>
    </source>
</reference>
<keyword evidence="10" id="KW-0664">Pyridoxine biosynthesis</keyword>
<proteinExistence type="inferred from homology"/>
<keyword evidence="17" id="KW-1185">Reference proteome</keyword>
<dbReference type="InterPro" id="IPR015424">
    <property type="entry name" value="PyrdxlP-dep_Trfase"/>
</dbReference>
<evidence type="ECO:0000256" key="9">
    <source>
        <dbReference type="ARBA" id="ARBA00022898"/>
    </source>
</evidence>
<gene>
    <name evidence="16" type="ORF">DR864_25565</name>
</gene>
<comment type="catalytic activity">
    <reaction evidence="14">
        <text>O-phospho-L-serine + 2-oxoglutarate = 3-phosphooxypyruvate + L-glutamate</text>
        <dbReference type="Rhea" id="RHEA:14329"/>
        <dbReference type="ChEBI" id="CHEBI:16810"/>
        <dbReference type="ChEBI" id="CHEBI:18110"/>
        <dbReference type="ChEBI" id="CHEBI:29985"/>
        <dbReference type="ChEBI" id="CHEBI:57524"/>
        <dbReference type="EC" id="2.6.1.52"/>
    </reaction>
</comment>
<evidence type="ECO:0000256" key="5">
    <source>
        <dbReference type="ARBA" id="ARBA00022490"/>
    </source>
</evidence>
<feature type="domain" description="Aminotransferase class V" evidence="15">
    <location>
        <begin position="8"/>
        <end position="330"/>
    </location>
</feature>